<organism evidence="1 2">
    <name type="scientific">Slackia piriformis YIT 12062</name>
    <dbReference type="NCBI Taxonomy" id="742818"/>
    <lineage>
        <taxon>Bacteria</taxon>
        <taxon>Bacillati</taxon>
        <taxon>Actinomycetota</taxon>
        <taxon>Coriobacteriia</taxon>
        <taxon>Eggerthellales</taxon>
        <taxon>Eggerthellaceae</taxon>
        <taxon>Slackia</taxon>
    </lineage>
</organism>
<protein>
    <submittedName>
        <fullName evidence="1">Uncharacterized protein</fullName>
    </submittedName>
</protein>
<dbReference type="eggNOG" id="ENOG5032ZVG">
    <property type="taxonomic scope" value="Bacteria"/>
</dbReference>
<dbReference type="InterPro" id="IPR010982">
    <property type="entry name" value="Lambda_DNA-bd_dom_sf"/>
</dbReference>
<dbReference type="HOGENOM" id="CLU_138399_0_0_11"/>
<gene>
    <name evidence="1" type="ORF">HMPREF9451_01162</name>
</gene>
<proteinExistence type="predicted"/>
<dbReference type="PATRIC" id="fig|742818.3.peg.1219"/>
<dbReference type="InParanoid" id="K0YJ91"/>
<dbReference type="EMBL" id="ADMD01000007">
    <property type="protein sequence ID" value="EJZ83642.1"/>
    <property type="molecule type" value="Genomic_DNA"/>
</dbReference>
<keyword evidence="2" id="KW-1185">Reference proteome</keyword>
<sequence>MPEERLTEDLLARLRAAASPQEYLDEEVTLDRTLSAYLHELLDEKGMKVAEVIRASGVQPPTVTYDIFKGKCLHPGRDKTIMIAFGMGCTFEETQRILRLAGASELWPKVRRDAIIAWCIDHGMTREECDDTLWDLGEKTLLGTGPLR</sequence>
<accession>K0YJ91</accession>
<reference evidence="1 2" key="1">
    <citation type="submission" date="2012-08" db="EMBL/GenBank/DDBJ databases">
        <title>The Genome Sequence of Slackia piriformis YIT 12062.</title>
        <authorList>
            <consortium name="The Broad Institute Genome Sequencing Platform"/>
            <person name="Earl A."/>
            <person name="Ward D."/>
            <person name="Feldgarden M."/>
            <person name="Gevers D."/>
            <person name="Morotomi M."/>
            <person name="Walker B."/>
            <person name="Young S.K."/>
            <person name="Zeng Q."/>
            <person name="Gargeya S."/>
            <person name="Fitzgerald M."/>
            <person name="Haas B."/>
            <person name="Abouelleil A."/>
            <person name="Alvarado L."/>
            <person name="Arachchi H.M."/>
            <person name="Berlin A.M."/>
            <person name="Chapman S.B."/>
            <person name="Goldberg J."/>
            <person name="Griggs A."/>
            <person name="Gujja S."/>
            <person name="Hansen M."/>
            <person name="Howarth C."/>
            <person name="Imamovic A."/>
            <person name="Larimer J."/>
            <person name="McCowen C."/>
            <person name="Montmayeur A."/>
            <person name="Murphy C."/>
            <person name="Neiman D."/>
            <person name="Pearson M."/>
            <person name="Priest M."/>
            <person name="Roberts A."/>
            <person name="Saif S."/>
            <person name="Shea T."/>
            <person name="Sisk P."/>
            <person name="Sykes S."/>
            <person name="Wortman J."/>
            <person name="Nusbaum C."/>
            <person name="Birren B."/>
        </authorList>
    </citation>
    <scope>NUCLEOTIDE SEQUENCE [LARGE SCALE GENOMIC DNA]</scope>
    <source>
        <strain evidence="1 2">YIT 12062</strain>
    </source>
</reference>
<dbReference type="Proteomes" id="UP000006069">
    <property type="component" value="Unassembled WGS sequence"/>
</dbReference>
<evidence type="ECO:0000313" key="2">
    <source>
        <dbReference type="Proteomes" id="UP000006069"/>
    </source>
</evidence>
<dbReference type="AlphaFoldDB" id="K0YJ91"/>
<name>K0YJ91_9ACTN</name>
<dbReference type="GO" id="GO:0003677">
    <property type="term" value="F:DNA binding"/>
    <property type="evidence" value="ECO:0007669"/>
    <property type="project" value="InterPro"/>
</dbReference>
<dbReference type="RefSeq" id="WP_009139361.1">
    <property type="nucleotide sequence ID" value="NZ_JH815198.1"/>
</dbReference>
<evidence type="ECO:0000313" key="1">
    <source>
        <dbReference type="EMBL" id="EJZ83642.1"/>
    </source>
</evidence>
<dbReference type="OrthoDB" id="3233490at2"/>
<comment type="caution">
    <text evidence="1">The sequence shown here is derived from an EMBL/GenBank/DDBJ whole genome shotgun (WGS) entry which is preliminary data.</text>
</comment>
<dbReference type="Gene3D" id="1.10.260.40">
    <property type="entry name" value="lambda repressor-like DNA-binding domains"/>
    <property type="match status" value="1"/>
</dbReference>